<dbReference type="InterPro" id="IPR006680">
    <property type="entry name" value="Amidohydro-rel"/>
</dbReference>
<gene>
    <name evidence="3" type="ORF">KWG56_09620</name>
</gene>
<reference evidence="3 4" key="1">
    <citation type="submission" date="2021-07" db="EMBL/GenBank/DDBJ databases">
        <title>Isolation and characterization of bacteria from a gold mining with a capacity of golden bioaccumulation.</title>
        <authorList>
            <person name="Yang X.J."/>
        </authorList>
    </citation>
    <scope>NUCLEOTIDE SEQUENCE [LARGE SCALE GENOMIC DNA]</scope>
    <source>
        <strain evidence="3 4">Au29</strain>
    </source>
</reference>
<keyword evidence="4" id="KW-1185">Reference proteome</keyword>
<evidence type="ECO:0000256" key="1">
    <source>
        <dbReference type="SAM" id="SignalP"/>
    </source>
</evidence>
<sequence length="441" mass="45924">MKRLGLALAALMASATAVFAQQTPAVTGMGDAQATVFVEAGRLLADPATGVVQRGKTLVIRGNQVVEVRDGFVGDASQGKVVDLRDAFVLPGLIDSHVHLTGQQSASSRIDGLVQSDADQAMVGARYARRTLLAGFTTVADLGASNEAIFALRNAVRNGDVPGPRIIASGSAVSIHGGHGDINGYREDILHLMSPESVCSGAEDCMRAVRTQVRSGADIIKITATGGVLSNTAAGLNQQFSDAELAAIVESAHRMGRQVTAHAHGVDGINAFLRAGGDSIEHGTYLDDQSIRLFKQNNAWLVPTLLAGDFVARVASGPNNFFTPAQTAKALEAGPKMLDMARRAHNAGVKIAFGTDSGVSAHGDNAQEFALLVRAGLTPLEAIQAATVGAAEHLKIANEAGRIGVGRNADIVAVAGDPLTDVTELERVKFVMRNGVVYRAD</sequence>
<proteinExistence type="predicted"/>
<accession>A0ABX8TCK2</accession>
<evidence type="ECO:0000313" key="4">
    <source>
        <dbReference type="Proteomes" id="UP000824334"/>
    </source>
</evidence>
<name>A0ABX8TCK2_9CAUL</name>
<dbReference type="RefSeq" id="WP_219354586.1">
    <property type="nucleotide sequence ID" value="NZ_CP080034.1"/>
</dbReference>
<dbReference type="Proteomes" id="UP000824334">
    <property type="component" value="Chromosome"/>
</dbReference>
<keyword evidence="1" id="KW-0732">Signal</keyword>
<dbReference type="EMBL" id="CP080034">
    <property type="protein sequence ID" value="QYC08901.1"/>
    <property type="molecule type" value="Genomic_DNA"/>
</dbReference>
<feature type="domain" description="Amidohydrolase-related" evidence="2">
    <location>
        <begin position="88"/>
        <end position="436"/>
    </location>
</feature>
<evidence type="ECO:0000259" key="2">
    <source>
        <dbReference type="Pfam" id="PF01979"/>
    </source>
</evidence>
<dbReference type="Pfam" id="PF01979">
    <property type="entry name" value="Amidohydro_1"/>
    <property type="match status" value="1"/>
</dbReference>
<dbReference type="PANTHER" id="PTHR43135:SF3">
    <property type="entry name" value="ALPHA-D-RIBOSE 1-METHYLPHOSPHONATE 5-TRIPHOSPHATE DIPHOSPHATASE"/>
    <property type="match status" value="1"/>
</dbReference>
<feature type="signal peptide" evidence="1">
    <location>
        <begin position="1"/>
        <end position="20"/>
    </location>
</feature>
<dbReference type="GeneID" id="94375525"/>
<dbReference type="CDD" id="cd01299">
    <property type="entry name" value="Met_dep_hydrolase_A"/>
    <property type="match status" value="1"/>
</dbReference>
<dbReference type="InterPro" id="IPR057744">
    <property type="entry name" value="OTAase-like"/>
</dbReference>
<feature type="chain" id="PRO_5045384327" evidence="1">
    <location>
        <begin position="21"/>
        <end position="441"/>
    </location>
</feature>
<dbReference type="InterPro" id="IPR051781">
    <property type="entry name" value="Metallo-dep_Hydrolase"/>
</dbReference>
<dbReference type="PANTHER" id="PTHR43135">
    <property type="entry name" value="ALPHA-D-RIBOSE 1-METHYLPHOSPHONATE 5-TRIPHOSPHATE DIPHOSPHATASE"/>
    <property type="match status" value="1"/>
</dbReference>
<protein>
    <submittedName>
        <fullName evidence="3">Amidohydrolase family protein</fullName>
    </submittedName>
</protein>
<organism evidence="3 4">
    <name type="scientific">Brevundimonas nasdae</name>
    <dbReference type="NCBI Taxonomy" id="172043"/>
    <lineage>
        <taxon>Bacteria</taxon>
        <taxon>Pseudomonadati</taxon>
        <taxon>Pseudomonadota</taxon>
        <taxon>Alphaproteobacteria</taxon>
        <taxon>Caulobacterales</taxon>
        <taxon>Caulobacteraceae</taxon>
        <taxon>Brevundimonas</taxon>
    </lineage>
</organism>
<evidence type="ECO:0000313" key="3">
    <source>
        <dbReference type="EMBL" id="QYC08901.1"/>
    </source>
</evidence>